<dbReference type="InterPro" id="IPR013249">
    <property type="entry name" value="RNA_pol_sigma70_r4_t2"/>
</dbReference>
<gene>
    <name evidence="7" type="ORF">MNBD_BACTEROID03-2615</name>
</gene>
<dbReference type="GO" id="GO:0006352">
    <property type="term" value="P:DNA-templated transcription initiation"/>
    <property type="evidence" value="ECO:0007669"/>
    <property type="project" value="InterPro"/>
</dbReference>
<feature type="domain" description="RNA polymerase sigma-70 region 2" evidence="5">
    <location>
        <begin position="15"/>
        <end position="79"/>
    </location>
</feature>
<dbReference type="Pfam" id="PF04542">
    <property type="entry name" value="Sigma70_r2"/>
    <property type="match status" value="1"/>
</dbReference>
<sequence>MEITKYEQVWKLWMQFEEGLKYYMLKKLGDATATHDLHHEVMLKIHKSCCSGKEIGNIKSWIYQIANHTITDHYRDQKRIQNGKTYSIDSTLENKYVEMSAFIEPLLGCLPEKYAEPLLLSDIKGLKLQEIADRLSLSLPATKSRVQRARKLLKTEIHACFVLDVDEKSGLIDFSLKEECRSLQRFSEEKNGECCIFFEASPS</sequence>
<dbReference type="SUPFAM" id="SSF88946">
    <property type="entry name" value="Sigma2 domain of RNA polymerase sigma factors"/>
    <property type="match status" value="1"/>
</dbReference>
<dbReference type="Gene3D" id="1.10.10.10">
    <property type="entry name" value="Winged helix-like DNA-binding domain superfamily/Winged helix DNA-binding domain"/>
    <property type="match status" value="1"/>
</dbReference>
<dbReference type="GO" id="GO:0016987">
    <property type="term" value="F:sigma factor activity"/>
    <property type="evidence" value="ECO:0007669"/>
    <property type="project" value="UniProtKB-KW"/>
</dbReference>
<dbReference type="CDD" id="cd06171">
    <property type="entry name" value="Sigma70_r4"/>
    <property type="match status" value="1"/>
</dbReference>
<protein>
    <submittedName>
        <fullName evidence="7">RNA polymerase sigma factor SigZ</fullName>
    </submittedName>
</protein>
<dbReference type="InterPro" id="IPR036388">
    <property type="entry name" value="WH-like_DNA-bd_sf"/>
</dbReference>
<dbReference type="InterPro" id="IPR039425">
    <property type="entry name" value="RNA_pol_sigma-70-like"/>
</dbReference>
<dbReference type="PANTHER" id="PTHR43133">
    <property type="entry name" value="RNA POLYMERASE ECF-TYPE SIGMA FACTO"/>
    <property type="match status" value="1"/>
</dbReference>
<proteinExistence type="inferred from homology"/>
<dbReference type="InterPro" id="IPR013324">
    <property type="entry name" value="RNA_pol_sigma_r3/r4-like"/>
</dbReference>
<dbReference type="EMBL" id="UOEL01000066">
    <property type="protein sequence ID" value="VAW11584.1"/>
    <property type="molecule type" value="Genomic_DNA"/>
</dbReference>
<keyword evidence="2" id="KW-0805">Transcription regulation</keyword>
<evidence type="ECO:0000256" key="3">
    <source>
        <dbReference type="ARBA" id="ARBA00023082"/>
    </source>
</evidence>
<reference evidence="7" key="1">
    <citation type="submission" date="2018-06" db="EMBL/GenBank/DDBJ databases">
        <authorList>
            <person name="Zhirakovskaya E."/>
        </authorList>
    </citation>
    <scope>NUCLEOTIDE SEQUENCE</scope>
</reference>
<evidence type="ECO:0000256" key="2">
    <source>
        <dbReference type="ARBA" id="ARBA00023015"/>
    </source>
</evidence>
<dbReference type="AlphaFoldDB" id="A0A3B0TSI4"/>
<evidence type="ECO:0000259" key="5">
    <source>
        <dbReference type="Pfam" id="PF04542"/>
    </source>
</evidence>
<organism evidence="7">
    <name type="scientific">hydrothermal vent metagenome</name>
    <dbReference type="NCBI Taxonomy" id="652676"/>
    <lineage>
        <taxon>unclassified sequences</taxon>
        <taxon>metagenomes</taxon>
        <taxon>ecological metagenomes</taxon>
    </lineage>
</organism>
<dbReference type="NCBIfam" id="TIGR02937">
    <property type="entry name" value="sigma70-ECF"/>
    <property type="match status" value="1"/>
</dbReference>
<dbReference type="PANTHER" id="PTHR43133:SF62">
    <property type="entry name" value="RNA POLYMERASE SIGMA FACTOR SIGZ"/>
    <property type="match status" value="1"/>
</dbReference>
<accession>A0A3B0TSI4</accession>
<feature type="domain" description="RNA polymerase sigma factor 70 region 4 type 2" evidence="6">
    <location>
        <begin position="106"/>
        <end position="153"/>
    </location>
</feature>
<dbReference type="InterPro" id="IPR013325">
    <property type="entry name" value="RNA_pol_sigma_r2"/>
</dbReference>
<evidence type="ECO:0000313" key="7">
    <source>
        <dbReference type="EMBL" id="VAW11584.1"/>
    </source>
</evidence>
<dbReference type="InterPro" id="IPR007627">
    <property type="entry name" value="RNA_pol_sigma70_r2"/>
</dbReference>
<dbReference type="Gene3D" id="1.10.1740.10">
    <property type="match status" value="1"/>
</dbReference>
<dbReference type="InterPro" id="IPR014284">
    <property type="entry name" value="RNA_pol_sigma-70_dom"/>
</dbReference>
<keyword evidence="3" id="KW-0731">Sigma factor</keyword>
<evidence type="ECO:0000256" key="1">
    <source>
        <dbReference type="ARBA" id="ARBA00010641"/>
    </source>
</evidence>
<dbReference type="GO" id="GO:0003677">
    <property type="term" value="F:DNA binding"/>
    <property type="evidence" value="ECO:0007669"/>
    <property type="project" value="InterPro"/>
</dbReference>
<evidence type="ECO:0000259" key="6">
    <source>
        <dbReference type="Pfam" id="PF08281"/>
    </source>
</evidence>
<dbReference type="Pfam" id="PF08281">
    <property type="entry name" value="Sigma70_r4_2"/>
    <property type="match status" value="1"/>
</dbReference>
<evidence type="ECO:0000256" key="4">
    <source>
        <dbReference type="ARBA" id="ARBA00023163"/>
    </source>
</evidence>
<keyword evidence="4" id="KW-0804">Transcription</keyword>
<comment type="similarity">
    <text evidence="1">Belongs to the sigma-70 factor family. ECF subfamily.</text>
</comment>
<name>A0A3B0TSI4_9ZZZZ</name>
<dbReference type="SUPFAM" id="SSF88659">
    <property type="entry name" value="Sigma3 and sigma4 domains of RNA polymerase sigma factors"/>
    <property type="match status" value="1"/>
</dbReference>